<keyword evidence="3" id="KW-1185">Reference proteome</keyword>
<gene>
    <name evidence="2" type="ORF">GPUH_LOCUS7389</name>
</gene>
<name>A0A183DF96_9BILA</name>
<dbReference type="WBParaSite" id="GPUH_0000739601-mRNA-1">
    <property type="protein sequence ID" value="GPUH_0000739601-mRNA-1"/>
    <property type="gene ID" value="GPUH_0000739601"/>
</dbReference>
<evidence type="ECO:0000313" key="3">
    <source>
        <dbReference type="Proteomes" id="UP000271098"/>
    </source>
</evidence>
<dbReference type="EMBL" id="UYRT01019035">
    <property type="protein sequence ID" value="VDK58164.1"/>
    <property type="molecule type" value="Genomic_DNA"/>
</dbReference>
<dbReference type="Proteomes" id="UP000271098">
    <property type="component" value="Unassembled WGS sequence"/>
</dbReference>
<reference evidence="4" key="1">
    <citation type="submission" date="2016-06" db="UniProtKB">
        <authorList>
            <consortium name="WormBaseParasite"/>
        </authorList>
    </citation>
    <scope>IDENTIFICATION</scope>
</reference>
<evidence type="ECO:0000313" key="2">
    <source>
        <dbReference type="EMBL" id="VDK58164.1"/>
    </source>
</evidence>
<protein>
    <submittedName>
        <fullName evidence="2 4">Uncharacterized protein</fullName>
    </submittedName>
</protein>
<evidence type="ECO:0000256" key="1">
    <source>
        <dbReference type="SAM" id="MobiDB-lite"/>
    </source>
</evidence>
<organism evidence="4">
    <name type="scientific">Gongylonema pulchrum</name>
    <dbReference type="NCBI Taxonomy" id="637853"/>
    <lineage>
        <taxon>Eukaryota</taxon>
        <taxon>Metazoa</taxon>
        <taxon>Ecdysozoa</taxon>
        <taxon>Nematoda</taxon>
        <taxon>Chromadorea</taxon>
        <taxon>Rhabditida</taxon>
        <taxon>Spirurina</taxon>
        <taxon>Spiruromorpha</taxon>
        <taxon>Spiruroidea</taxon>
        <taxon>Gongylonematidae</taxon>
        <taxon>Gongylonema</taxon>
    </lineage>
</organism>
<dbReference type="AlphaFoldDB" id="A0A183DF96"/>
<sequence length="108" mass="11615">MHTDEECTGSSSTSISEGYESDSVHPLTVCGLARAKTSLGMTHASHELAKVTLLQVNAAHVSSLSNKMLTASAVSYQFLSRAINRFLRSCVFALFCAVVKSLMQLYGI</sequence>
<feature type="compositionally biased region" description="Low complexity" evidence="1">
    <location>
        <begin position="8"/>
        <end position="18"/>
    </location>
</feature>
<reference evidence="2 3" key="2">
    <citation type="submission" date="2018-11" db="EMBL/GenBank/DDBJ databases">
        <authorList>
            <consortium name="Pathogen Informatics"/>
        </authorList>
    </citation>
    <scope>NUCLEOTIDE SEQUENCE [LARGE SCALE GENOMIC DNA]</scope>
</reference>
<proteinExistence type="predicted"/>
<evidence type="ECO:0000313" key="4">
    <source>
        <dbReference type="WBParaSite" id="GPUH_0000739601-mRNA-1"/>
    </source>
</evidence>
<feature type="region of interest" description="Disordered" evidence="1">
    <location>
        <begin position="1"/>
        <end position="22"/>
    </location>
</feature>
<accession>A0A183DF96</accession>